<gene>
    <name evidence="3" type="ordered locus">Haur_2898</name>
</gene>
<evidence type="ECO:0000313" key="4">
    <source>
        <dbReference type="Proteomes" id="UP000000787"/>
    </source>
</evidence>
<proteinExistence type="inferred from homology"/>
<dbReference type="PRINTS" id="PR00081">
    <property type="entry name" value="GDHRDH"/>
</dbReference>
<name>A9B2T5_HERA2</name>
<dbReference type="PANTHER" id="PTHR24320">
    <property type="entry name" value="RETINOL DEHYDROGENASE"/>
    <property type="match status" value="1"/>
</dbReference>
<dbReference type="Pfam" id="PF00106">
    <property type="entry name" value="adh_short"/>
    <property type="match status" value="1"/>
</dbReference>
<organism evidence="3 4">
    <name type="scientific">Herpetosiphon aurantiacus (strain ATCC 23779 / DSM 785 / 114-95)</name>
    <dbReference type="NCBI Taxonomy" id="316274"/>
    <lineage>
        <taxon>Bacteria</taxon>
        <taxon>Bacillati</taxon>
        <taxon>Chloroflexota</taxon>
        <taxon>Chloroflexia</taxon>
        <taxon>Herpetosiphonales</taxon>
        <taxon>Herpetosiphonaceae</taxon>
        <taxon>Herpetosiphon</taxon>
    </lineage>
</organism>
<evidence type="ECO:0000256" key="2">
    <source>
        <dbReference type="ARBA" id="ARBA00023002"/>
    </source>
</evidence>
<dbReference type="EMBL" id="CP000875">
    <property type="protein sequence ID" value="ABX05536.1"/>
    <property type="molecule type" value="Genomic_DNA"/>
</dbReference>
<dbReference type="HOGENOM" id="CLU_1093137_0_0_0"/>
<dbReference type="InterPro" id="IPR002347">
    <property type="entry name" value="SDR_fam"/>
</dbReference>
<dbReference type="STRING" id="316274.Haur_2898"/>
<reference evidence="3 4" key="1">
    <citation type="journal article" date="2011" name="Stand. Genomic Sci.">
        <title>Complete genome sequence of the filamentous gliding predatory bacterium Herpetosiphon aurantiacus type strain (114-95(T)).</title>
        <authorList>
            <person name="Kiss H."/>
            <person name="Nett M."/>
            <person name="Domin N."/>
            <person name="Martin K."/>
            <person name="Maresca J.A."/>
            <person name="Copeland A."/>
            <person name="Lapidus A."/>
            <person name="Lucas S."/>
            <person name="Berry K.W."/>
            <person name="Glavina Del Rio T."/>
            <person name="Dalin E."/>
            <person name="Tice H."/>
            <person name="Pitluck S."/>
            <person name="Richardson P."/>
            <person name="Bruce D."/>
            <person name="Goodwin L."/>
            <person name="Han C."/>
            <person name="Detter J.C."/>
            <person name="Schmutz J."/>
            <person name="Brettin T."/>
            <person name="Land M."/>
            <person name="Hauser L."/>
            <person name="Kyrpides N.C."/>
            <person name="Ivanova N."/>
            <person name="Goker M."/>
            <person name="Woyke T."/>
            <person name="Klenk H.P."/>
            <person name="Bryant D.A."/>
        </authorList>
    </citation>
    <scope>NUCLEOTIDE SEQUENCE [LARGE SCALE GENOMIC DNA]</scope>
    <source>
        <strain evidence="4">ATCC 23779 / DSM 785 / 114-95</strain>
    </source>
</reference>
<dbReference type="BioCyc" id="HAUR316274:GHYA-2929-MONOMER"/>
<dbReference type="Gene3D" id="3.40.50.720">
    <property type="entry name" value="NAD(P)-binding Rossmann-like Domain"/>
    <property type="match status" value="1"/>
</dbReference>
<dbReference type="PANTHER" id="PTHR24320:SF148">
    <property type="entry name" value="NAD(P)-BINDING ROSSMANN-FOLD SUPERFAMILY PROTEIN"/>
    <property type="match status" value="1"/>
</dbReference>
<sequence length="254" mass="27654">MNVVVTGGTSGIGAAVVRELTNKGLQVSFIGRNRERGQAIAKQTGGQFIQADLSLLHETHQLATYLNKPLDSLILCAGGIGSKSTPLVTSEGLETLFATNYLSKVVLSQALLPQMTTNASIVMVSGNGRYKNASTAWQTAEKGLRGALKAGLALDLYAQQLAQNQPALRVHTCYPGMVQTNLFQQMAWPVRVLVRMFGQSPDQASGYITRLVYSRHEGVHWQKTKPIQLDLPVTGNDLALELWNYSHSILADYQ</sequence>
<dbReference type="InParanoid" id="A9B2T5"/>
<dbReference type="eggNOG" id="COG4221">
    <property type="taxonomic scope" value="Bacteria"/>
</dbReference>
<keyword evidence="4" id="KW-1185">Reference proteome</keyword>
<evidence type="ECO:0000256" key="1">
    <source>
        <dbReference type="ARBA" id="ARBA00006484"/>
    </source>
</evidence>
<accession>A9B2T5</accession>
<dbReference type="AlphaFoldDB" id="A9B2T5"/>
<comment type="similarity">
    <text evidence="1">Belongs to the short-chain dehydrogenases/reductases (SDR) family.</text>
</comment>
<keyword evidence="2" id="KW-0560">Oxidoreductase</keyword>
<evidence type="ECO:0000313" key="3">
    <source>
        <dbReference type="EMBL" id="ABX05536.1"/>
    </source>
</evidence>
<dbReference type="GO" id="GO:0016491">
    <property type="term" value="F:oxidoreductase activity"/>
    <property type="evidence" value="ECO:0007669"/>
    <property type="project" value="UniProtKB-KW"/>
</dbReference>
<protein>
    <submittedName>
        <fullName evidence="3">Short-chain dehydrogenase/reductase SDR</fullName>
    </submittedName>
</protein>
<dbReference type="KEGG" id="hau:Haur_2898"/>
<dbReference type="InterPro" id="IPR036291">
    <property type="entry name" value="NAD(P)-bd_dom_sf"/>
</dbReference>
<dbReference type="Proteomes" id="UP000000787">
    <property type="component" value="Chromosome"/>
</dbReference>
<dbReference type="SUPFAM" id="SSF51735">
    <property type="entry name" value="NAD(P)-binding Rossmann-fold domains"/>
    <property type="match status" value="1"/>
</dbReference>